<keyword evidence="2" id="KW-1185">Reference proteome</keyword>
<proteinExistence type="predicted"/>
<evidence type="ECO:0000313" key="2">
    <source>
        <dbReference type="Proteomes" id="UP000008311"/>
    </source>
</evidence>
<accession>B9RNY2</accession>
<reference evidence="2" key="1">
    <citation type="journal article" date="2010" name="Nat. Biotechnol.">
        <title>Draft genome sequence of the oilseed species Ricinus communis.</title>
        <authorList>
            <person name="Chan A.P."/>
            <person name="Crabtree J."/>
            <person name="Zhao Q."/>
            <person name="Lorenzi H."/>
            <person name="Orvis J."/>
            <person name="Puiu D."/>
            <person name="Melake-Berhan A."/>
            <person name="Jones K.M."/>
            <person name="Redman J."/>
            <person name="Chen G."/>
            <person name="Cahoon E.B."/>
            <person name="Gedil M."/>
            <person name="Stanke M."/>
            <person name="Haas B.J."/>
            <person name="Wortman J.R."/>
            <person name="Fraser-Liggett C.M."/>
            <person name="Ravel J."/>
            <person name="Rabinowicz P.D."/>
        </authorList>
    </citation>
    <scope>NUCLEOTIDE SEQUENCE [LARGE SCALE GENOMIC DNA]</scope>
    <source>
        <strain evidence="2">cv. Hale</strain>
    </source>
</reference>
<dbReference type="AlphaFoldDB" id="B9RNY2"/>
<dbReference type="InParanoid" id="B9RNY2"/>
<protein>
    <submittedName>
        <fullName evidence="1">Uncharacterized protein</fullName>
    </submittedName>
</protein>
<sequence>MISDGGLRSDSIARQRKHISGYGFIPLPQLIPVTELFNSHASGFLLYIPAYNKKRLDAAEIKRCLNKAMRKLLFGI</sequence>
<evidence type="ECO:0000313" key="1">
    <source>
        <dbReference type="EMBL" id="EEF46900.1"/>
    </source>
</evidence>
<dbReference type="Proteomes" id="UP000008311">
    <property type="component" value="Unassembled WGS sequence"/>
</dbReference>
<organism evidence="1 2">
    <name type="scientific">Ricinus communis</name>
    <name type="common">Castor bean</name>
    <dbReference type="NCBI Taxonomy" id="3988"/>
    <lineage>
        <taxon>Eukaryota</taxon>
        <taxon>Viridiplantae</taxon>
        <taxon>Streptophyta</taxon>
        <taxon>Embryophyta</taxon>
        <taxon>Tracheophyta</taxon>
        <taxon>Spermatophyta</taxon>
        <taxon>Magnoliopsida</taxon>
        <taxon>eudicotyledons</taxon>
        <taxon>Gunneridae</taxon>
        <taxon>Pentapetalae</taxon>
        <taxon>rosids</taxon>
        <taxon>fabids</taxon>
        <taxon>Malpighiales</taxon>
        <taxon>Euphorbiaceae</taxon>
        <taxon>Acalyphoideae</taxon>
        <taxon>Acalypheae</taxon>
        <taxon>Ricinus</taxon>
    </lineage>
</organism>
<gene>
    <name evidence="1" type="ORF">RCOM_0922260</name>
</gene>
<dbReference type="EMBL" id="EQ973791">
    <property type="protein sequence ID" value="EEF46900.1"/>
    <property type="molecule type" value="Genomic_DNA"/>
</dbReference>
<name>B9RNY2_RICCO</name>